<evidence type="ECO:0000256" key="1">
    <source>
        <dbReference type="SAM" id="MobiDB-lite"/>
    </source>
</evidence>
<name>A0A1H9XVA8_9MICO</name>
<evidence type="ECO:0000313" key="3">
    <source>
        <dbReference type="Proteomes" id="UP000199019"/>
    </source>
</evidence>
<accession>A0A1H9XVA8</accession>
<keyword evidence="3" id="KW-1185">Reference proteome</keyword>
<dbReference type="EMBL" id="FOHB01000014">
    <property type="protein sequence ID" value="SES49697.1"/>
    <property type="molecule type" value="Genomic_DNA"/>
</dbReference>
<proteinExistence type="predicted"/>
<dbReference type="RefSeq" id="WP_091763172.1">
    <property type="nucleotide sequence ID" value="NZ_FOHB01000014.1"/>
</dbReference>
<dbReference type="AlphaFoldDB" id="A0A1H9XVA8"/>
<sequence length="84" mass="8771">MTTAHMKRTTLRDHVPGWNLSGNEPGASCDGDSGPQGAHVDPKPGNHPELGPVLAPDVGPADMAGQGRARQGRARQGRSAEQRP</sequence>
<protein>
    <submittedName>
        <fullName evidence="2">Uncharacterized protein</fullName>
    </submittedName>
</protein>
<organism evidence="2 3">
    <name type="scientific">Pedococcus cremeus</name>
    <dbReference type="NCBI Taxonomy" id="587636"/>
    <lineage>
        <taxon>Bacteria</taxon>
        <taxon>Bacillati</taxon>
        <taxon>Actinomycetota</taxon>
        <taxon>Actinomycetes</taxon>
        <taxon>Micrococcales</taxon>
        <taxon>Intrasporangiaceae</taxon>
        <taxon>Pedococcus</taxon>
    </lineage>
</organism>
<feature type="region of interest" description="Disordered" evidence="1">
    <location>
        <begin position="1"/>
        <end position="84"/>
    </location>
</feature>
<reference evidence="3" key="1">
    <citation type="submission" date="2016-10" db="EMBL/GenBank/DDBJ databases">
        <authorList>
            <person name="Varghese N."/>
            <person name="Submissions S."/>
        </authorList>
    </citation>
    <scope>NUCLEOTIDE SEQUENCE [LARGE SCALE GENOMIC DNA]</scope>
    <source>
        <strain evidence="3">CGMCC 1.6963</strain>
    </source>
</reference>
<gene>
    <name evidence="2" type="ORF">SAMN05216199_0475</name>
</gene>
<dbReference type="Proteomes" id="UP000199019">
    <property type="component" value="Unassembled WGS sequence"/>
</dbReference>
<evidence type="ECO:0000313" key="2">
    <source>
        <dbReference type="EMBL" id="SES49697.1"/>
    </source>
</evidence>